<proteinExistence type="predicted"/>
<dbReference type="Gene3D" id="1.10.357.10">
    <property type="entry name" value="Tetracycline Repressor, domain 2"/>
    <property type="match status" value="1"/>
</dbReference>
<dbReference type="Proteomes" id="UP000289954">
    <property type="component" value="Unassembled WGS sequence"/>
</dbReference>
<reference evidence="3 4" key="1">
    <citation type="submission" date="2019-01" db="EMBL/GenBank/DDBJ databases">
        <title>Draft genome sequence of Cellulomonas takizawaensis strain TKZ-21.</title>
        <authorList>
            <person name="Yamamura H."/>
            <person name="Hayashi T."/>
            <person name="Hamada M."/>
            <person name="Serisawa Y."/>
            <person name="Matsuyama K."/>
            <person name="Nakagawa Y."/>
            <person name="Otoguro M."/>
            <person name="Yanagida F."/>
            <person name="Hayakawa M."/>
        </authorList>
    </citation>
    <scope>NUCLEOTIDE SEQUENCE [LARGE SCALE GENOMIC DNA]</scope>
    <source>
        <strain evidence="3 4">NBRC12680</strain>
    </source>
</reference>
<dbReference type="AlphaFoldDB" id="A0A402DM29"/>
<evidence type="ECO:0000313" key="3">
    <source>
        <dbReference type="EMBL" id="GCE75177.1"/>
    </source>
</evidence>
<protein>
    <recommendedName>
        <fullName evidence="2">QsdR TetR regulatory C-terminal domain-containing protein</fullName>
    </recommendedName>
</protein>
<evidence type="ECO:0000256" key="1">
    <source>
        <dbReference type="SAM" id="MobiDB-lite"/>
    </source>
</evidence>
<keyword evidence="4" id="KW-1185">Reference proteome</keyword>
<dbReference type="EMBL" id="BIMR01000014">
    <property type="protein sequence ID" value="GCE75177.1"/>
    <property type="molecule type" value="Genomic_DNA"/>
</dbReference>
<feature type="region of interest" description="Disordered" evidence="1">
    <location>
        <begin position="232"/>
        <end position="254"/>
    </location>
</feature>
<feature type="domain" description="QsdR TetR regulatory C-terminal" evidence="2">
    <location>
        <begin position="120"/>
        <end position="230"/>
    </location>
</feature>
<feature type="compositionally biased region" description="Pro residues" evidence="1">
    <location>
        <begin position="234"/>
        <end position="243"/>
    </location>
</feature>
<comment type="caution">
    <text evidence="3">The sequence shown here is derived from an EMBL/GenBank/DDBJ whole genome shotgun (WGS) entry which is preliminary data.</text>
</comment>
<dbReference type="Pfam" id="PF18598">
    <property type="entry name" value="TetR_C_36"/>
    <property type="match status" value="1"/>
</dbReference>
<feature type="compositionally biased region" description="Low complexity" evidence="1">
    <location>
        <begin position="244"/>
        <end position="254"/>
    </location>
</feature>
<sequence>MPDRNDPSHPAGTTRPTDTAHHAPRPGSLAAVGTTAAPSWLSERLTDGEHPDALRAFRLAREQFIAGERVDMGRLAGRLGIDRTSLFRWVGNRDALLSEVLWSLAVPTLQQAEDAAADRSGPDRVAAVLTSFAGDLIRAPYFRSFLQREPARALRLLTTNESEIHRRYVATVRVLVLAELGEHPFGRAIDANDLAFVLVRISESFTYADLISGDTPSASRARAAFDVVLRPEPADPAAPPVPAGPATSATEEPS</sequence>
<evidence type="ECO:0000313" key="4">
    <source>
        <dbReference type="Proteomes" id="UP000289954"/>
    </source>
</evidence>
<accession>A0A402DM29</accession>
<dbReference type="InterPro" id="IPR041485">
    <property type="entry name" value="TetR_C_36"/>
</dbReference>
<feature type="region of interest" description="Disordered" evidence="1">
    <location>
        <begin position="1"/>
        <end position="34"/>
    </location>
</feature>
<organism evidence="3 4">
    <name type="scientific">Cellulomonas biazotea</name>
    <dbReference type="NCBI Taxonomy" id="1709"/>
    <lineage>
        <taxon>Bacteria</taxon>
        <taxon>Bacillati</taxon>
        <taxon>Actinomycetota</taxon>
        <taxon>Actinomycetes</taxon>
        <taxon>Micrococcales</taxon>
        <taxon>Cellulomonadaceae</taxon>
        <taxon>Cellulomonas</taxon>
    </lineage>
</organism>
<gene>
    <name evidence="3" type="ORF">CBZ_02330</name>
</gene>
<evidence type="ECO:0000259" key="2">
    <source>
        <dbReference type="Pfam" id="PF18598"/>
    </source>
</evidence>
<dbReference type="RefSeq" id="WP_246012950.1">
    <property type="nucleotide sequence ID" value="NZ_BIMR01000014.1"/>
</dbReference>
<name>A0A402DM29_9CELL</name>